<reference evidence="2" key="1">
    <citation type="submission" date="2021-02" db="EMBL/GenBank/DDBJ databases">
        <authorList>
            <person name="Dougan E. K."/>
            <person name="Rhodes N."/>
            <person name="Thang M."/>
            <person name="Chan C."/>
        </authorList>
    </citation>
    <scope>NUCLEOTIDE SEQUENCE</scope>
</reference>
<evidence type="ECO:0000313" key="3">
    <source>
        <dbReference type="Proteomes" id="UP000626109"/>
    </source>
</evidence>
<organism evidence="2 3">
    <name type="scientific">Polarella glacialis</name>
    <name type="common">Dinoflagellate</name>
    <dbReference type="NCBI Taxonomy" id="89957"/>
    <lineage>
        <taxon>Eukaryota</taxon>
        <taxon>Sar</taxon>
        <taxon>Alveolata</taxon>
        <taxon>Dinophyceae</taxon>
        <taxon>Suessiales</taxon>
        <taxon>Suessiaceae</taxon>
        <taxon>Polarella</taxon>
    </lineage>
</organism>
<dbReference type="Proteomes" id="UP000626109">
    <property type="component" value="Unassembled WGS sequence"/>
</dbReference>
<protein>
    <submittedName>
        <fullName evidence="2">Uncharacterized protein</fullName>
    </submittedName>
</protein>
<feature type="compositionally biased region" description="Gly residues" evidence="1">
    <location>
        <begin position="1"/>
        <end position="28"/>
    </location>
</feature>
<dbReference type="AlphaFoldDB" id="A0A813JYC4"/>
<name>A0A813JYC4_POLGL</name>
<sequence length="243" mass="26445">MDPGRRWGGGKGKGKGASKGQGGYGGGAAFSKPDEPRRDAWDAAQLRGLSSSGDGLDLARIRPQRPVEAFPHLTVAADWPESRPPKSGSAFFLPLIWTALVLDDSGAQDSNRQSLCKLETLGDRKHFHDDMVQRCTLEDVSAAQVFWSQVFSGWHDWVRRMRATMDASPGGRDGVLASYVQKTSVTACALLYGNFSRGALPHISNARNSPHQDAILELDFMLRCEVEASIATLYLPGRVTTES</sequence>
<accession>A0A813JYC4</accession>
<dbReference type="EMBL" id="CAJNNW010026484">
    <property type="protein sequence ID" value="CAE8685805.1"/>
    <property type="molecule type" value="Genomic_DNA"/>
</dbReference>
<proteinExistence type="predicted"/>
<comment type="caution">
    <text evidence="2">The sequence shown here is derived from an EMBL/GenBank/DDBJ whole genome shotgun (WGS) entry which is preliminary data.</text>
</comment>
<evidence type="ECO:0000313" key="2">
    <source>
        <dbReference type="EMBL" id="CAE8685805.1"/>
    </source>
</evidence>
<feature type="region of interest" description="Disordered" evidence="1">
    <location>
        <begin position="1"/>
        <end position="40"/>
    </location>
</feature>
<gene>
    <name evidence="2" type="ORF">PGLA2088_LOCUS24659</name>
</gene>
<evidence type="ECO:0000256" key="1">
    <source>
        <dbReference type="SAM" id="MobiDB-lite"/>
    </source>
</evidence>